<dbReference type="Gene3D" id="3.40.50.1820">
    <property type="entry name" value="alpha/beta hydrolase"/>
    <property type="match status" value="1"/>
</dbReference>
<dbReference type="Pfam" id="PF12146">
    <property type="entry name" value="Hydrolase_4"/>
    <property type="match status" value="1"/>
</dbReference>
<comment type="caution">
    <text evidence="3">The sequence shown here is derived from an EMBL/GenBank/DDBJ whole genome shotgun (WGS) entry which is preliminary data.</text>
</comment>
<dbReference type="InterPro" id="IPR050266">
    <property type="entry name" value="AB_hydrolase_sf"/>
</dbReference>
<dbReference type="SUPFAM" id="SSF53474">
    <property type="entry name" value="alpha/beta-Hydrolases"/>
    <property type="match status" value="1"/>
</dbReference>
<keyword evidence="3" id="KW-0378">Hydrolase</keyword>
<sequence length="254" mass="26873">MSELTPFTHEFDGERLSGLHGGGRRDEKADGGKTDGGGPHGATAVVLHGAGNGSKERLLPLLREFTAQGCRVLAFDFSGHGESTGALGELSLRRRFEQASSVIDAHVPAPAPLALVGFSMSGQTVADLAAEYGPRVTALGLCAPAVYAAQAWEVPFGEGDGEFSAIIRRPGSWREAPALDVLRAYEGRAVLAVPGADAVIPPEVTAAVQDALAARARYTRFELPDAGHRLGLWFHDHADDRREFVTSLLNSPRA</sequence>
<dbReference type="EMBL" id="JBEZVE010000001">
    <property type="protein sequence ID" value="MEU3779065.1"/>
    <property type="molecule type" value="Genomic_DNA"/>
</dbReference>
<dbReference type="GO" id="GO:0016787">
    <property type="term" value="F:hydrolase activity"/>
    <property type="evidence" value="ECO:0007669"/>
    <property type="project" value="UniProtKB-KW"/>
</dbReference>
<feature type="domain" description="Serine aminopeptidase S33" evidence="2">
    <location>
        <begin position="41"/>
        <end position="151"/>
    </location>
</feature>
<gene>
    <name evidence="3" type="ORF">AB0E89_00500</name>
</gene>
<evidence type="ECO:0000256" key="1">
    <source>
        <dbReference type="SAM" id="MobiDB-lite"/>
    </source>
</evidence>
<dbReference type="InterPro" id="IPR029058">
    <property type="entry name" value="AB_hydrolase_fold"/>
</dbReference>
<feature type="region of interest" description="Disordered" evidence="1">
    <location>
        <begin position="1"/>
        <end position="43"/>
    </location>
</feature>
<name>A0ABV2Z947_9ACTN</name>
<protein>
    <submittedName>
        <fullName evidence="3">Alpha/beta fold hydrolase</fullName>
    </submittedName>
</protein>
<dbReference type="RefSeq" id="WP_334580756.1">
    <property type="nucleotide sequence ID" value="NZ_JBEZVE010000001.1"/>
</dbReference>
<feature type="compositionally biased region" description="Basic and acidic residues" evidence="1">
    <location>
        <begin position="9"/>
        <end position="33"/>
    </location>
</feature>
<dbReference type="InterPro" id="IPR022742">
    <property type="entry name" value="Hydrolase_4"/>
</dbReference>
<evidence type="ECO:0000259" key="2">
    <source>
        <dbReference type="Pfam" id="PF12146"/>
    </source>
</evidence>
<evidence type="ECO:0000313" key="3">
    <source>
        <dbReference type="EMBL" id="MEU3779065.1"/>
    </source>
</evidence>
<dbReference type="PANTHER" id="PTHR43798">
    <property type="entry name" value="MONOACYLGLYCEROL LIPASE"/>
    <property type="match status" value="1"/>
</dbReference>
<dbReference type="Proteomes" id="UP001550739">
    <property type="component" value="Unassembled WGS sequence"/>
</dbReference>
<organism evidence="3 4">
    <name type="scientific">Streptomyces sp. 900129855</name>
    <dbReference type="NCBI Taxonomy" id="3155129"/>
    <lineage>
        <taxon>Bacteria</taxon>
        <taxon>Bacillati</taxon>
        <taxon>Actinomycetota</taxon>
        <taxon>Actinomycetes</taxon>
        <taxon>Kitasatosporales</taxon>
        <taxon>Streptomycetaceae</taxon>
        <taxon>Streptomyces</taxon>
    </lineage>
</organism>
<proteinExistence type="predicted"/>
<dbReference type="PANTHER" id="PTHR43798:SF5">
    <property type="entry name" value="MONOACYLGLYCEROL LIPASE ABHD6"/>
    <property type="match status" value="1"/>
</dbReference>
<reference evidence="3 4" key="1">
    <citation type="submission" date="2024-06" db="EMBL/GenBank/DDBJ databases">
        <title>The Natural Products Discovery Center: Release of the First 8490 Sequenced Strains for Exploring Actinobacteria Biosynthetic Diversity.</title>
        <authorList>
            <person name="Kalkreuter E."/>
            <person name="Kautsar S.A."/>
            <person name="Yang D."/>
            <person name="Bader C.D."/>
            <person name="Teijaro C.N."/>
            <person name="Fluegel L."/>
            <person name="Davis C.M."/>
            <person name="Simpson J.R."/>
            <person name="Lauterbach L."/>
            <person name="Steele A.D."/>
            <person name="Gui C."/>
            <person name="Meng S."/>
            <person name="Li G."/>
            <person name="Viehrig K."/>
            <person name="Ye F."/>
            <person name="Su P."/>
            <person name="Kiefer A.F."/>
            <person name="Nichols A."/>
            <person name="Cepeda A.J."/>
            <person name="Yan W."/>
            <person name="Fan B."/>
            <person name="Jiang Y."/>
            <person name="Adhikari A."/>
            <person name="Zheng C.-J."/>
            <person name="Schuster L."/>
            <person name="Cowan T.M."/>
            <person name="Smanski M.J."/>
            <person name="Chevrette M.G."/>
            <person name="De Carvalho L.P.S."/>
            <person name="Shen B."/>
        </authorList>
    </citation>
    <scope>NUCLEOTIDE SEQUENCE [LARGE SCALE GENOMIC DNA]</scope>
    <source>
        <strain evidence="3 4">NPDC033843</strain>
    </source>
</reference>
<evidence type="ECO:0000313" key="4">
    <source>
        <dbReference type="Proteomes" id="UP001550739"/>
    </source>
</evidence>
<accession>A0ABV2Z947</accession>
<keyword evidence="4" id="KW-1185">Reference proteome</keyword>